<reference evidence="3 4" key="1">
    <citation type="submission" date="2015-06" db="EMBL/GenBank/DDBJ databases">
        <title>Draft genome sequence of the purine-degrading Clostridium cylindrosporum HC-1 (DSM 605).</title>
        <authorList>
            <person name="Poehlein A."/>
            <person name="Schiel-Bengelsdorf B."/>
            <person name="Bengelsdorf F."/>
            <person name="Daniel R."/>
            <person name="Duerre P."/>
        </authorList>
    </citation>
    <scope>NUCLEOTIDE SEQUENCE [LARGE SCALE GENOMIC DNA]</scope>
    <source>
        <strain evidence="3 4">DSM 605</strain>
    </source>
</reference>
<dbReference type="STRING" id="1121307.CLCY_2c02890"/>
<evidence type="ECO:0000256" key="1">
    <source>
        <dbReference type="ARBA" id="ARBA00007734"/>
    </source>
</evidence>
<dbReference type="PROSITE" id="PS00922">
    <property type="entry name" value="TRANSGLYCOSYLASE"/>
    <property type="match status" value="1"/>
</dbReference>
<dbReference type="Proteomes" id="UP000036756">
    <property type="component" value="Unassembled WGS sequence"/>
</dbReference>
<evidence type="ECO:0000259" key="2">
    <source>
        <dbReference type="Pfam" id="PF01464"/>
    </source>
</evidence>
<protein>
    <submittedName>
        <fullName evidence="3">Lytic transglycosylase catalytic</fullName>
    </submittedName>
</protein>
<proteinExistence type="inferred from homology"/>
<sequence length="182" mass="21174">MFKKLAKIALVIICFATLLGAFHKPMLKQVYKLEYKETIDKYADNYKIDRELVYALIKKESKYDPLAVSKKGAMGLMQIMPDTGKYISGLLGEKNFKINDLYDAEKNINYGTYYLAKLSKDFNGDVEAILAAYNGGEGNVRKWMTENGNELYEDKIPFKQTRNYIKSIKRDYNIYRYLYISK</sequence>
<dbReference type="CDD" id="cd16896">
    <property type="entry name" value="LT_Slt70-like"/>
    <property type="match status" value="1"/>
</dbReference>
<feature type="domain" description="Transglycosylase SLT" evidence="2">
    <location>
        <begin position="38"/>
        <end position="151"/>
    </location>
</feature>
<dbReference type="OrthoDB" id="9815002at2"/>
<dbReference type="InterPro" id="IPR000189">
    <property type="entry name" value="Transglyc_AS"/>
</dbReference>
<dbReference type="Pfam" id="PF01464">
    <property type="entry name" value="SLT"/>
    <property type="match status" value="1"/>
</dbReference>
<dbReference type="GO" id="GO:0016020">
    <property type="term" value="C:membrane"/>
    <property type="evidence" value="ECO:0007669"/>
    <property type="project" value="InterPro"/>
</dbReference>
<accession>A0A0J8DB73</accession>
<dbReference type="EMBL" id="LFVU01000027">
    <property type="protein sequence ID" value="KMT21528.1"/>
    <property type="molecule type" value="Genomic_DNA"/>
</dbReference>
<comment type="similarity">
    <text evidence="1">Belongs to the transglycosylase Slt family.</text>
</comment>
<dbReference type="PANTHER" id="PTHR37423">
    <property type="entry name" value="SOLUBLE LYTIC MUREIN TRANSGLYCOSYLASE-RELATED"/>
    <property type="match status" value="1"/>
</dbReference>
<dbReference type="PANTHER" id="PTHR37423:SF2">
    <property type="entry name" value="MEMBRANE-BOUND LYTIC MUREIN TRANSGLYCOSYLASE C"/>
    <property type="match status" value="1"/>
</dbReference>
<dbReference type="GO" id="GO:0008933">
    <property type="term" value="F:peptidoglycan lytic transglycosylase activity"/>
    <property type="evidence" value="ECO:0007669"/>
    <property type="project" value="InterPro"/>
</dbReference>
<evidence type="ECO:0000313" key="3">
    <source>
        <dbReference type="EMBL" id="KMT21528.1"/>
    </source>
</evidence>
<name>A0A0J8DB73_CLOCY</name>
<dbReference type="InterPro" id="IPR008258">
    <property type="entry name" value="Transglycosylase_SLT_dom_1"/>
</dbReference>
<dbReference type="Gene3D" id="1.10.530.10">
    <property type="match status" value="1"/>
</dbReference>
<dbReference type="AlphaFoldDB" id="A0A0J8DB73"/>
<dbReference type="InterPro" id="IPR023346">
    <property type="entry name" value="Lysozyme-like_dom_sf"/>
</dbReference>
<comment type="caution">
    <text evidence="3">The sequence shown here is derived from an EMBL/GenBank/DDBJ whole genome shotgun (WGS) entry which is preliminary data.</text>
</comment>
<organism evidence="3 4">
    <name type="scientific">Clostridium cylindrosporum DSM 605</name>
    <dbReference type="NCBI Taxonomy" id="1121307"/>
    <lineage>
        <taxon>Bacteria</taxon>
        <taxon>Bacillati</taxon>
        <taxon>Bacillota</taxon>
        <taxon>Clostridia</taxon>
        <taxon>Eubacteriales</taxon>
        <taxon>Clostridiaceae</taxon>
        <taxon>Clostridium</taxon>
    </lineage>
</organism>
<evidence type="ECO:0000313" key="4">
    <source>
        <dbReference type="Proteomes" id="UP000036756"/>
    </source>
</evidence>
<gene>
    <name evidence="3" type="ORF">CLCY_2c02890</name>
</gene>
<dbReference type="PATRIC" id="fig|1121307.3.peg.1146"/>
<dbReference type="SUPFAM" id="SSF53955">
    <property type="entry name" value="Lysozyme-like"/>
    <property type="match status" value="1"/>
</dbReference>
<keyword evidence="4" id="KW-1185">Reference proteome</keyword>
<dbReference type="GO" id="GO:0000270">
    <property type="term" value="P:peptidoglycan metabolic process"/>
    <property type="evidence" value="ECO:0007669"/>
    <property type="project" value="InterPro"/>
</dbReference>
<dbReference type="RefSeq" id="WP_048570956.1">
    <property type="nucleotide sequence ID" value="NZ_LFVU01000027.1"/>
</dbReference>